<reference evidence="19" key="1">
    <citation type="journal article" date="2018" name="Nat. Genet.">
        <title>Extensive intraspecific gene order and gene structural variations between Mo17 and other maize genomes.</title>
        <authorList>
            <person name="Sun S."/>
            <person name="Zhou Y."/>
            <person name="Chen J."/>
            <person name="Shi J."/>
            <person name="Zhao H."/>
            <person name="Zhao H."/>
            <person name="Song W."/>
            <person name="Zhang M."/>
            <person name="Cui Y."/>
            <person name="Dong X."/>
            <person name="Liu H."/>
            <person name="Ma X."/>
            <person name="Jiao Y."/>
            <person name="Wang B."/>
            <person name="Wei X."/>
            <person name="Stein J.C."/>
            <person name="Glaubitz J.C."/>
            <person name="Lu F."/>
            <person name="Yu G."/>
            <person name="Liang C."/>
            <person name="Fengler K."/>
            <person name="Li B."/>
            <person name="Rafalski A."/>
            <person name="Schnable P.S."/>
            <person name="Ware D.H."/>
            <person name="Buckler E.S."/>
            <person name="Lai J."/>
        </authorList>
    </citation>
    <scope>NUCLEOTIDE SEQUENCE [LARGE SCALE GENOMIC DNA]</scope>
    <source>
        <tissue evidence="19">Seedling</tissue>
    </source>
</reference>
<protein>
    <submittedName>
        <fullName evidence="19">Homeobox-leucine zipper protein TF1</fullName>
    </submittedName>
</protein>
<dbReference type="SUPFAM" id="SSF46689">
    <property type="entry name" value="Homeodomain-like"/>
    <property type="match status" value="1"/>
</dbReference>
<feature type="compositionally biased region" description="Polar residues" evidence="14">
    <location>
        <begin position="180"/>
        <end position="196"/>
    </location>
</feature>
<dbReference type="SMART" id="SM00389">
    <property type="entry name" value="HOX"/>
    <property type="match status" value="1"/>
</dbReference>
<dbReference type="GO" id="GO:0005634">
    <property type="term" value="C:nucleus"/>
    <property type="evidence" value="ECO:0007669"/>
    <property type="project" value="UniProtKB-SubCell"/>
</dbReference>
<comment type="similarity">
    <text evidence="2">Belongs to the HD-ZIP homeobox family. Class IV subfamily.</text>
</comment>
<sequence length="901" mass="97471">MAHGRMMMMGCVFLACLLVAASVPSTASAFVFKAGGTGEWRVPAAAASGNVSAYNAWAQRNRFRVGDAIAFTYQPGNDSVLLVDERSYDACDTSSPTDTFADGSTVFTFNRSGPFYFISGSKGNCDRGEKLMKRDESSGGEPSFIEPTSGMDDPTLMGSLGGIDGPSLMEPFGRVGGGTSSQTSDIPENGSSNQSVEAHANNGKRESPGDGAARINEVNSSTAVKKKKKRSDRQQQDGPQPKKLLHRVTSQQLEILEGFFSICAHPDDSQRKQLSESTGLSVHQVKFWFQNKRTHVKHLSGREENYRLKVENEMLKEENNRLIRQAQSNAPAPAPAPCPRCINDAGHLLLEKEVERLKALNQMLQQELQLQGTDGETPVAVDPASGAFHPDPEPSLENVFAAQHDGQMLAELAENAAQELLVLADPDSPLWLPVPGGSFETLNMIAYAQTFPGQMSVDAIALKTEATRASGVVMLDPKSLVEFLMDAESYGTMFPGLVSGAATDKVYNWPTSREESYDGAVQMMTVELAFPSPLVAARKCTFVRCCKKLEQGAFAVVDVSLDDGARCRKMPSGMLIQPIRYNSCKVSAIDHVRVDDTSSHDIFHPCLSGVLFGARRWVTSMARQCARIRDVFHVTNCTLNVTSRGRKTIMKLADNLLADYTSSVAAFPDDAWTVQCGVGTEQDIKIMYKRQSEGSSSSNNTAVVCACASFLLPLRMRKAFDLLKNNLLRAKWDVLVNGGSVKEEVRVANGVGSDDAVSILHVKHGHGANRDTMMILQNSSYDASGSFMVYSSLDKQLVETITNPGDSQAMSSINLFPAGFSLVPLTNPDPAPQEGSGSIAQPGATVMTAGFQILMKMARGTGLCPRSVSSAVKIMSDNITNIKDALLKSHPVFYKSIQSVD</sequence>
<feature type="domain" description="Homeobox" evidence="16">
    <location>
        <begin position="239"/>
        <end position="299"/>
    </location>
</feature>
<dbReference type="InterPro" id="IPR008972">
    <property type="entry name" value="Cupredoxin"/>
</dbReference>
<dbReference type="SUPFAM" id="SSF55961">
    <property type="entry name" value="Bet v1-like"/>
    <property type="match status" value="2"/>
</dbReference>
<evidence type="ECO:0000256" key="12">
    <source>
        <dbReference type="RuleBase" id="RU000682"/>
    </source>
</evidence>
<keyword evidence="3" id="KW-0805">Transcription regulation</keyword>
<dbReference type="PROSITE" id="PS51257">
    <property type="entry name" value="PROKAR_LIPOPROTEIN"/>
    <property type="match status" value="1"/>
</dbReference>
<accession>A0A3L6FJ27</accession>
<dbReference type="InterPro" id="IPR009057">
    <property type="entry name" value="Homeodomain-like_sf"/>
</dbReference>
<dbReference type="GO" id="GO:0000981">
    <property type="term" value="F:DNA-binding transcription factor activity, RNA polymerase II-specific"/>
    <property type="evidence" value="ECO:0007669"/>
    <property type="project" value="InterPro"/>
</dbReference>
<comment type="subcellular location">
    <subcellularLocation>
        <location evidence="10">Endomembrane system</location>
        <topology evidence="10">Lipid-anchor</topology>
    </subcellularLocation>
    <subcellularLocation>
        <location evidence="1 11 12">Nucleus</location>
    </subcellularLocation>
</comment>
<feature type="coiled-coil region" evidence="13">
    <location>
        <begin position="305"/>
        <end position="370"/>
    </location>
</feature>
<dbReference type="GO" id="GO:0003677">
    <property type="term" value="F:DNA binding"/>
    <property type="evidence" value="ECO:0007669"/>
    <property type="project" value="UniProtKB-UniRule"/>
</dbReference>
<dbReference type="PROSITE" id="PS50848">
    <property type="entry name" value="START"/>
    <property type="match status" value="1"/>
</dbReference>
<name>A0A3L6FJ27_MAIZE</name>
<evidence type="ECO:0000256" key="4">
    <source>
        <dbReference type="ARBA" id="ARBA00023054"/>
    </source>
</evidence>
<evidence type="ECO:0000256" key="5">
    <source>
        <dbReference type="ARBA" id="ARBA00023125"/>
    </source>
</evidence>
<dbReference type="Gene3D" id="2.60.40.420">
    <property type="entry name" value="Cupredoxins - blue copper proteins"/>
    <property type="match status" value="1"/>
</dbReference>
<keyword evidence="4 13" id="KW-0175">Coiled coil</keyword>
<dbReference type="InterPro" id="IPR041846">
    <property type="entry name" value="ENL_dom"/>
</dbReference>
<evidence type="ECO:0000256" key="10">
    <source>
        <dbReference type="ARBA" id="ARBA00037868"/>
    </source>
</evidence>
<dbReference type="PANTHER" id="PTHR45654">
    <property type="entry name" value="HOMEOBOX-LEUCINE ZIPPER PROTEIN MERISTEM L1"/>
    <property type="match status" value="1"/>
</dbReference>
<dbReference type="SMART" id="SM00234">
    <property type="entry name" value="START"/>
    <property type="match status" value="1"/>
</dbReference>
<evidence type="ECO:0000256" key="6">
    <source>
        <dbReference type="ARBA" id="ARBA00023155"/>
    </source>
</evidence>
<dbReference type="InterPro" id="IPR042160">
    <property type="entry name" value="HD-Zip_IV"/>
</dbReference>
<dbReference type="Pfam" id="PF02298">
    <property type="entry name" value="Cu_bind_like"/>
    <property type="match status" value="1"/>
</dbReference>
<comment type="similarity">
    <text evidence="9">Belongs to the early nodulin-like (ENODL) family.</text>
</comment>
<evidence type="ECO:0000313" key="19">
    <source>
        <dbReference type="EMBL" id="PWZ31677.1"/>
    </source>
</evidence>
<evidence type="ECO:0000256" key="14">
    <source>
        <dbReference type="SAM" id="MobiDB-lite"/>
    </source>
</evidence>
<dbReference type="CDD" id="cd11019">
    <property type="entry name" value="OsENODL1_like"/>
    <property type="match status" value="1"/>
</dbReference>
<evidence type="ECO:0000256" key="2">
    <source>
        <dbReference type="ARBA" id="ARBA00006789"/>
    </source>
</evidence>
<dbReference type="InterPro" id="IPR017970">
    <property type="entry name" value="Homeobox_CS"/>
</dbReference>
<evidence type="ECO:0000256" key="13">
    <source>
        <dbReference type="SAM" id="Coils"/>
    </source>
</evidence>
<feature type="domain" description="Phytocyanin" evidence="18">
    <location>
        <begin position="30"/>
        <end position="137"/>
    </location>
</feature>
<evidence type="ECO:0000256" key="3">
    <source>
        <dbReference type="ARBA" id="ARBA00023015"/>
    </source>
</evidence>
<dbReference type="Pfam" id="PF00046">
    <property type="entry name" value="Homeodomain"/>
    <property type="match status" value="1"/>
</dbReference>
<feature type="DNA-binding region" description="Homeobox" evidence="11">
    <location>
        <begin position="241"/>
        <end position="300"/>
    </location>
</feature>
<dbReference type="Pfam" id="PF25797">
    <property type="entry name" value="PDF2_C"/>
    <property type="match status" value="1"/>
</dbReference>
<dbReference type="PROSITE" id="PS51485">
    <property type="entry name" value="PHYTOCYANIN"/>
    <property type="match status" value="1"/>
</dbReference>
<evidence type="ECO:0000256" key="11">
    <source>
        <dbReference type="PROSITE-ProRule" id="PRU00108"/>
    </source>
</evidence>
<dbReference type="CDD" id="cd08875">
    <property type="entry name" value="START_ArGLABRA2_like"/>
    <property type="match status" value="1"/>
</dbReference>
<dbReference type="GO" id="GO:0012505">
    <property type="term" value="C:endomembrane system"/>
    <property type="evidence" value="ECO:0007669"/>
    <property type="project" value="UniProtKB-SubCell"/>
</dbReference>
<keyword evidence="7" id="KW-0804">Transcription</keyword>
<proteinExistence type="inferred from homology"/>
<evidence type="ECO:0000259" key="18">
    <source>
        <dbReference type="PROSITE" id="PS51485"/>
    </source>
</evidence>
<dbReference type="AlphaFoldDB" id="A0A3L6FJ27"/>
<dbReference type="Gene3D" id="1.10.10.60">
    <property type="entry name" value="Homeodomain-like"/>
    <property type="match status" value="1"/>
</dbReference>
<dbReference type="GO" id="GO:0008289">
    <property type="term" value="F:lipid binding"/>
    <property type="evidence" value="ECO:0007669"/>
    <property type="project" value="InterPro"/>
</dbReference>
<feature type="chain" id="PRO_5018186212" evidence="15">
    <location>
        <begin position="30"/>
        <end position="901"/>
    </location>
</feature>
<dbReference type="Pfam" id="PF01852">
    <property type="entry name" value="START"/>
    <property type="match status" value="1"/>
</dbReference>
<dbReference type="SUPFAM" id="SSF49503">
    <property type="entry name" value="Cupredoxins"/>
    <property type="match status" value="1"/>
</dbReference>
<dbReference type="InterPro" id="IPR057993">
    <property type="entry name" value="HD-Zip_IV_C"/>
</dbReference>
<dbReference type="InterPro" id="IPR003245">
    <property type="entry name" value="Phytocyanin_dom"/>
</dbReference>
<evidence type="ECO:0000256" key="8">
    <source>
        <dbReference type="ARBA" id="ARBA00023242"/>
    </source>
</evidence>
<comment type="caution">
    <text evidence="19">The sequence shown here is derived from an EMBL/GenBank/DDBJ whole genome shotgun (WGS) entry which is preliminary data.</text>
</comment>
<dbReference type="PROSITE" id="PS50071">
    <property type="entry name" value="HOMEOBOX_2"/>
    <property type="match status" value="1"/>
</dbReference>
<keyword evidence="8 11" id="KW-0539">Nucleus</keyword>
<dbReference type="Proteomes" id="UP000251960">
    <property type="component" value="Chromosome 3"/>
</dbReference>
<dbReference type="EMBL" id="NCVQ01000004">
    <property type="protein sequence ID" value="PWZ31677.1"/>
    <property type="molecule type" value="Genomic_DNA"/>
</dbReference>
<dbReference type="InterPro" id="IPR002913">
    <property type="entry name" value="START_lipid-bd_dom"/>
</dbReference>
<organism evidence="19">
    <name type="scientific">Zea mays</name>
    <name type="common">Maize</name>
    <dbReference type="NCBI Taxonomy" id="4577"/>
    <lineage>
        <taxon>Eukaryota</taxon>
        <taxon>Viridiplantae</taxon>
        <taxon>Streptophyta</taxon>
        <taxon>Embryophyta</taxon>
        <taxon>Tracheophyta</taxon>
        <taxon>Spermatophyta</taxon>
        <taxon>Magnoliopsida</taxon>
        <taxon>Liliopsida</taxon>
        <taxon>Poales</taxon>
        <taxon>Poaceae</taxon>
        <taxon>PACMAD clade</taxon>
        <taxon>Panicoideae</taxon>
        <taxon>Andropogonodae</taxon>
        <taxon>Andropogoneae</taxon>
        <taxon>Tripsacinae</taxon>
        <taxon>Zea</taxon>
    </lineage>
</organism>
<feature type="region of interest" description="Disordered" evidence="14">
    <location>
        <begin position="127"/>
        <end position="245"/>
    </location>
</feature>
<evidence type="ECO:0000256" key="9">
    <source>
        <dbReference type="ARBA" id="ARBA00035011"/>
    </source>
</evidence>
<evidence type="ECO:0000259" key="16">
    <source>
        <dbReference type="PROSITE" id="PS50071"/>
    </source>
</evidence>
<dbReference type="PANTHER" id="PTHR45654:SF2">
    <property type="entry name" value="HOMEOBOX-LEUCINE ZIPPER PROTEIN TF1"/>
    <property type="match status" value="1"/>
</dbReference>
<keyword evidence="5 11" id="KW-0238">DNA-binding</keyword>
<evidence type="ECO:0000259" key="17">
    <source>
        <dbReference type="PROSITE" id="PS50848"/>
    </source>
</evidence>
<evidence type="ECO:0000256" key="7">
    <source>
        <dbReference type="ARBA" id="ARBA00023163"/>
    </source>
</evidence>
<keyword evidence="6 11" id="KW-0371">Homeobox</keyword>
<dbReference type="CDD" id="cd00086">
    <property type="entry name" value="homeodomain"/>
    <property type="match status" value="1"/>
</dbReference>
<evidence type="ECO:0000256" key="1">
    <source>
        <dbReference type="ARBA" id="ARBA00004123"/>
    </source>
</evidence>
<feature type="signal peptide" evidence="15">
    <location>
        <begin position="1"/>
        <end position="29"/>
    </location>
</feature>
<dbReference type="GO" id="GO:0009055">
    <property type="term" value="F:electron transfer activity"/>
    <property type="evidence" value="ECO:0007669"/>
    <property type="project" value="InterPro"/>
</dbReference>
<feature type="domain" description="START" evidence="17">
    <location>
        <begin position="402"/>
        <end position="630"/>
    </location>
</feature>
<dbReference type="PROSITE" id="PS00027">
    <property type="entry name" value="HOMEOBOX_1"/>
    <property type="match status" value="1"/>
</dbReference>
<feature type="compositionally biased region" description="Basic and acidic residues" evidence="14">
    <location>
        <begin position="127"/>
        <end position="137"/>
    </location>
</feature>
<gene>
    <name evidence="19" type="primary">TF1_1</name>
    <name evidence="19" type="ORF">Zm00014a_020058</name>
</gene>
<keyword evidence="15" id="KW-0732">Signal</keyword>
<evidence type="ECO:0000256" key="15">
    <source>
        <dbReference type="SAM" id="SignalP"/>
    </source>
</evidence>
<dbReference type="ExpressionAtlas" id="A0A3L6FJ27">
    <property type="expression patterns" value="baseline and differential"/>
</dbReference>
<dbReference type="InterPro" id="IPR001356">
    <property type="entry name" value="HD"/>
</dbReference>